<feature type="domain" description="Thioredoxin" evidence="5">
    <location>
        <begin position="229"/>
        <end position="370"/>
    </location>
</feature>
<dbReference type="GO" id="GO:0016491">
    <property type="term" value="F:oxidoreductase activity"/>
    <property type="evidence" value="ECO:0007669"/>
    <property type="project" value="InterPro"/>
</dbReference>
<dbReference type="PROSITE" id="PS51257">
    <property type="entry name" value="PROKAR_LIPOPROTEIN"/>
    <property type="match status" value="1"/>
</dbReference>
<keyword evidence="4" id="KW-0676">Redox-active center</keyword>
<dbReference type="AlphaFoldDB" id="A0A3L9YWX2"/>
<gene>
    <name evidence="6" type="ORF">BXY75_2314</name>
</gene>
<dbReference type="OrthoDB" id="1069091at2"/>
<dbReference type="Proteomes" id="UP000271339">
    <property type="component" value="Unassembled WGS sequence"/>
</dbReference>
<dbReference type="InterPro" id="IPR050553">
    <property type="entry name" value="Thioredoxin_ResA/DsbE_sf"/>
</dbReference>
<evidence type="ECO:0000313" key="6">
    <source>
        <dbReference type="EMBL" id="RMA58932.1"/>
    </source>
</evidence>
<sequence length="370" mass="41962">MRRIFAVLLTSLLISCNSETNTFSIDGVAEGFNDNTELLVYRFENSQSKVIDTITIQGGKFAAKFPKNDGTVLHFLEIKGNNAKLPYFPETENLKVVLYKDSLQASHIIGGRQNEIYNQYSQKQRRFNSTKQEHMARYKIAQSEGNTALIGQIQNESKNVFDEELKYKKEFIASNNNAIFPLMLLSEMIMKKEISSSEASEILNNLSPKYADVQIAKDIKQSIASMSKTDIGGMAPEFSAPTPEGNMLSLKETLGKYTIIDFWASWCRPCRMENPNVVRVYEKYHDKGLNIISVSLDKDTQKDRWIKAISDDNMDWYHVSNLQFWQDPIAKMYGVRSIPATFLLDEEGKIIGKNLRGAALESKIASLMGQ</sequence>
<dbReference type="Gene3D" id="3.40.30.10">
    <property type="entry name" value="Glutaredoxin"/>
    <property type="match status" value="1"/>
</dbReference>
<dbReference type="EMBL" id="REFC01000013">
    <property type="protein sequence ID" value="RMA58932.1"/>
    <property type="molecule type" value="Genomic_DNA"/>
</dbReference>
<accession>A0A3L9YWX2</accession>
<dbReference type="RefSeq" id="WP_121907869.1">
    <property type="nucleotide sequence ID" value="NZ_REFC01000013.1"/>
</dbReference>
<comment type="caution">
    <text evidence="6">The sequence shown here is derived from an EMBL/GenBank/DDBJ whole genome shotgun (WGS) entry which is preliminary data.</text>
</comment>
<keyword evidence="7" id="KW-1185">Reference proteome</keyword>
<dbReference type="Pfam" id="PF14289">
    <property type="entry name" value="DUF4369"/>
    <property type="match status" value="1"/>
</dbReference>
<reference evidence="6 7" key="1">
    <citation type="submission" date="2018-10" db="EMBL/GenBank/DDBJ databases">
        <title>Genomic Encyclopedia of Archaeal and Bacterial Type Strains, Phase II (KMG-II): from individual species to whole genera.</title>
        <authorList>
            <person name="Goeker M."/>
        </authorList>
    </citation>
    <scope>NUCLEOTIDE SEQUENCE [LARGE SCALE GENOMIC DNA]</scope>
    <source>
        <strain evidence="6 7">DSM 23424</strain>
    </source>
</reference>
<dbReference type="CDD" id="cd02966">
    <property type="entry name" value="TlpA_like_family"/>
    <property type="match status" value="1"/>
</dbReference>
<name>A0A3L9YWX2_9FLAO</name>
<dbReference type="PROSITE" id="PS51352">
    <property type="entry name" value="THIOREDOXIN_2"/>
    <property type="match status" value="1"/>
</dbReference>
<evidence type="ECO:0000256" key="4">
    <source>
        <dbReference type="ARBA" id="ARBA00023284"/>
    </source>
</evidence>
<evidence type="ECO:0000313" key="7">
    <source>
        <dbReference type="Proteomes" id="UP000271339"/>
    </source>
</evidence>
<keyword evidence="2" id="KW-0201">Cytochrome c-type biogenesis</keyword>
<evidence type="ECO:0000256" key="3">
    <source>
        <dbReference type="ARBA" id="ARBA00023157"/>
    </source>
</evidence>
<evidence type="ECO:0000256" key="1">
    <source>
        <dbReference type="ARBA" id="ARBA00004196"/>
    </source>
</evidence>
<dbReference type="Pfam" id="PF00578">
    <property type="entry name" value="AhpC-TSA"/>
    <property type="match status" value="1"/>
</dbReference>
<proteinExistence type="predicted"/>
<dbReference type="PANTHER" id="PTHR42852:SF6">
    <property type="entry name" value="THIOL:DISULFIDE INTERCHANGE PROTEIN DSBE"/>
    <property type="match status" value="1"/>
</dbReference>
<organism evidence="6 7">
    <name type="scientific">Ulvibacter antarcticus</name>
    <dbReference type="NCBI Taxonomy" id="442714"/>
    <lineage>
        <taxon>Bacteria</taxon>
        <taxon>Pseudomonadati</taxon>
        <taxon>Bacteroidota</taxon>
        <taxon>Flavobacteriia</taxon>
        <taxon>Flavobacteriales</taxon>
        <taxon>Flavobacteriaceae</taxon>
        <taxon>Ulvibacter</taxon>
    </lineage>
</organism>
<dbReference type="GO" id="GO:0017004">
    <property type="term" value="P:cytochrome complex assembly"/>
    <property type="evidence" value="ECO:0007669"/>
    <property type="project" value="UniProtKB-KW"/>
</dbReference>
<keyword evidence="3" id="KW-1015">Disulfide bond</keyword>
<evidence type="ECO:0000259" key="5">
    <source>
        <dbReference type="PROSITE" id="PS51352"/>
    </source>
</evidence>
<dbReference type="GO" id="GO:0016209">
    <property type="term" value="F:antioxidant activity"/>
    <property type="evidence" value="ECO:0007669"/>
    <property type="project" value="InterPro"/>
</dbReference>
<dbReference type="InterPro" id="IPR013766">
    <property type="entry name" value="Thioredoxin_domain"/>
</dbReference>
<protein>
    <submittedName>
        <fullName evidence="6">Peroxiredoxin</fullName>
    </submittedName>
</protein>
<dbReference type="InterPro" id="IPR036249">
    <property type="entry name" value="Thioredoxin-like_sf"/>
</dbReference>
<dbReference type="SUPFAM" id="SSF52833">
    <property type="entry name" value="Thioredoxin-like"/>
    <property type="match status" value="1"/>
</dbReference>
<dbReference type="InterPro" id="IPR000866">
    <property type="entry name" value="AhpC/TSA"/>
</dbReference>
<comment type="subcellular location">
    <subcellularLocation>
        <location evidence="1">Cell envelope</location>
    </subcellularLocation>
</comment>
<dbReference type="PANTHER" id="PTHR42852">
    <property type="entry name" value="THIOL:DISULFIDE INTERCHANGE PROTEIN DSBE"/>
    <property type="match status" value="1"/>
</dbReference>
<dbReference type="InterPro" id="IPR025380">
    <property type="entry name" value="DUF4369"/>
</dbReference>
<dbReference type="GO" id="GO:0030313">
    <property type="term" value="C:cell envelope"/>
    <property type="evidence" value="ECO:0007669"/>
    <property type="project" value="UniProtKB-SubCell"/>
</dbReference>
<evidence type="ECO:0000256" key="2">
    <source>
        <dbReference type="ARBA" id="ARBA00022748"/>
    </source>
</evidence>